<dbReference type="NCBIfam" id="NF008517">
    <property type="entry name" value="PRK11440.1"/>
    <property type="match status" value="1"/>
</dbReference>
<name>A0ABS4DYQ7_9HYPH</name>
<dbReference type="PANTHER" id="PTHR43540">
    <property type="entry name" value="PEROXYUREIDOACRYLATE/UREIDOACRYLATE AMIDOHYDROLASE-RELATED"/>
    <property type="match status" value="1"/>
</dbReference>
<gene>
    <name evidence="3" type="ORF">J2Z17_002266</name>
</gene>
<reference evidence="3 4" key="1">
    <citation type="submission" date="2021-03" db="EMBL/GenBank/DDBJ databases">
        <title>Genomic Encyclopedia of Type Strains, Phase IV (KMG-IV): sequencing the most valuable type-strain genomes for metagenomic binning, comparative biology and taxonomic classification.</title>
        <authorList>
            <person name="Goeker M."/>
        </authorList>
    </citation>
    <scope>NUCLEOTIDE SEQUENCE [LARGE SCALE GENOMIC DNA]</scope>
    <source>
        <strain evidence="3 4">DSM 21600</strain>
    </source>
</reference>
<dbReference type="EMBL" id="JAGGJU010000005">
    <property type="protein sequence ID" value="MBP1850829.1"/>
    <property type="molecule type" value="Genomic_DNA"/>
</dbReference>
<dbReference type="Proteomes" id="UP000759443">
    <property type="component" value="Unassembled WGS sequence"/>
</dbReference>
<dbReference type="SUPFAM" id="SSF52499">
    <property type="entry name" value="Isochorismatase-like hydrolases"/>
    <property type="match status" value="1"/>
</dbReference>
<dbReference type="CDD" id="cd00431">
    <property type="entry name" value="cysteine_hydrolases"/>
    <property type="match status" value="1"/>
</dbReference>
<comment type="caution">
    <text evidence="3">The sequence shown here is derived from an EMBL/GenBank/DDBJ whole genome shotgun (WGS) entry which is preliminary data.</text>
</comment>
<dbReference type="InterPro" id="IPR036380">
    <property type="entry name" value="Isochorismatase-like_sf"/>
</dbReference>
<protein>
    <submittedName>
        <fullName evidence="3">Nicotinamidase-related amidase</fullName>
    </submittedName>
</protein>
<sequence>MIRLDPKTTALVLIDLQNGIAGSMSLAPQSGETLIETSKQLATRFRSAGAPVVLVNVGWTADGGDRLTQPVDAEMPRPAGGLPADWAELVPGLAKDGDLRITKRQWSAFYGTELDLQLRRRGVRTIVLGGVATNFGVESTARLGWEHGYSLVLPKDLSAAPSAELHEFAFNAVFPRIGRVTTVAELIFEPVR</sequence>
<accession>A0ABS4DYQ7</accession>
<evidence type="ECO:0000313" key="3">
    <source>
        <dbReference type="EMBL" id="MBP1850829.1"/>
    </source>
</evidence>
<feature type="domain" description="Isochorismatase-like" evidence="2">
    <location>
        <begin position="9"/>
        <end position="185"/>
    </location>
</feature>
<organism evidence="3 4">
    <name type="scientific">Rhizobium halophytocola</name>
    <dbReference type="NCBI Taxonomy" id="735519"/>
    <lineage>
        <taxon>Bacteria</taxon>
        <taxon>Pseudomonadati</taxon>
        <taxon>Pseudomonadota</taxon>
        <taxon>Alphaproteobacteria</taxon>
        <taxon>Hyphomicrobiales</taxon>
        <taxon>Rhizobiaceae</taxon>
        <taxon>Rhizobium/Agrobacterium group</taxon>
        <taxon>Rhizobium</taxon>
    </lineage>
</organism>
<evidence type="ECO:0000256" key="1">
    <source>
        <dbReference type="ARBA" id="ARBA00022801"/>
    </source>
</evidence>
<dbReference type="Pfam" id="PF00857">
    <property type="entry name" value="Isochorismatase"/>
    <property type="match status" value="1"/>
</dbReference>
<proteinExistence type="predicted"/>
<dbReference type="RefSeq" id="WP_209944933.1">
    <property type="nucleotide sequence ID" value="NZ_JAGGJU010000005.1"/>
</dbReference>
<evidence type="ECO:0000313" key="4">
    <source>
        <dbReference type="Proteomes" id="UP000759443"/>
    </source>
</evidence>
<keyword evidence="1" id="KW-0378">Hydrolase</keyword>
<evidence type="ECO:0000259" key="2">
    <source>
        <dbReference type="Pfam" id="PF00857"/>
    </source>
</evidence>
<keyword evidence="4" id="KW-1185">Reference proteome</keyword>
<dbReference type="Gene3D" id="3.40.50.850">
    <property type="entry name" value="Isochorismatase-like"/>
    <property type="match status" value="1"/>
</dbReference>
<dbReference type="InterPro" id="IPR000868">
    <property type="entry name" value="Isochorismatase-like_dom"/>
</dbReference>
<dbReference type="InterPro" id="IPR050272">
    <property type="entry name" value="Isochorismatase-like_hydrls"/>
</dbReference>
<dbReference type="PANTHER" id="PTHR43540:SF7">
    <property type="entry name" value="ISOCHORISMATASE FAMILY PROTEIN YECD"/>
    <property type="match status" value="1"/>
</dbReference>